<organism evidence="2 3">
    <name type="scientific">Solanum commersonii</name>
    <name type="common">Commerson's wild potato</name>
    <name type="synonym">Commerson's nightshade</name>
    <dbReference type="NCBI Taxonomy" id="4109"/>
    <lineage>
        <taxon>Eukaryota</taxon>
        <taxon>Viridiplantae</taxon>
        <taxon>Streptophyta</taxon>
        <taxon>Embryophyta</taxon>
        <taxon>Tracheophyta</taxon>
        <taxon>Spermatophyta</taxon>
        <taxon>Magnoliopsida</taxon>
        <taxon>eudicotyledons</taxon>
        <taxon>Gunneridae</taxon>
        <taxon>Pentapetalae</taxon>
        <taxon>asterids</taxon>
        <taxon>lamiids</taxon>
        <taxon>Solanales</taxon>
        <taxon>Solanaceae</taxon>
        <taxon>Solanoideae</taxon>
        <taxon>Solaneae</taxon>
        <taxon>Solanum</taxon>
    </lineage>
</organism>
<comment type="caution">
    <text evidence="2">The sequence shown here is derived from an EMBL/GenBank/DDBJ whole genome shotgun (WGS) entry which is preliminary data.</text>
</comment>
<accession>A0A9J6A548</accession>
<dbReference type="PANTHER" id="PTHR42923">
    <property type="entry name" value="PROTOPORPHYRINOGEN OXIDASE"/>
    <property type="match status" value="1"/>
</dbReference>
<evidence type="ECO:0000259" key="1">
    <source>
        <dbReference type="Pfam" id="PF01593"/>
    </source>
</evidence>
<dbReference type="OrthoDB" id="5046242at2759"/>
<dbReference type="SUPFAM" id="SSF51905">
    <property type="entry name" value="FAD/NAD(P)-binding domain"/>
    <property type="match status" value="1"/>
</dbReference>
<dbReference type="GO" id="GO:0016117">
    <property type="term" value="P:carotenoid biosynthetic process"/>
    <property type="evidence" value="ECO:0007669"/>
    <property type="project" value="TreeGrafter"/>
</dbReference>
<reference evidence="2 3" key="1">
    <citation type="submission" date="2020-09" db="EMBL/GenBank/DDBJ databases">
        <title>De no assembly of potato wild relative species, Solanum commersonii.</title>
        <authorList>
            <person name="Cho K."/>
        </authorList>
    </citation>
    <scope>NUCLEOTIDE SEQUENCE [LARGE SCALE GENOMIC DNA]</scope>
    <source>
        <strain evidence="2">LZ3.2</strain>
        <tissue evidence="2">Leaf</tissue>
    </source>
</reference>
<name>A0A9J6A548_SOLCO</name>
<gene>
    <name evidence="2" type="ORF">H5410_019243</name>
</gene>
<dbReference type="PANTHER" id="PTHR42923:SF45">
    <property type="entry name" value="15-CIS-PHYTOENE DESATURASE, CHLOROPLASTIC_CHROMOPLASTIC"/>
    <property type="match status" value="1"/>
</dbReference>
<dbReference type="GO" id="GO:0009534">
    <property type="term" value="C:chloroplast thylakoid"/>
    <property type="evidence" value="ECO:0007669"/>
    <property type="project" value="TreeGrafter"/>
</dbReference>
<sequence length="267" mass="30164">MAFLDGNPPERLCMPIVEHIESKGGQIRLNSRIKKIELNEDGSVKCFILNDGSTIEGDAFVFATPVDIFKLLLPEDWKEIPYFQKLEKLVGVPVINVHIWFDRKLKNTYDHLLFSRSSLLSVYADMSVTCKEYYNPNQSMLELVFAPAEEWISRSDSEIIDATMKELATLFPDEISADQSKAKILKYHVVKTPRSVYKTVPGCEPCRPLQRSPIEGFYLAGDYTKQKYLASMEGAVLSGKLCAQAIVQDYELLVGRSQKKLAEASVV</sequence>
<dbReference type="Gene3D" id="3.50.50.60">
    <property type="entry name" value="FAD/NAD(P)-binding domain"/>
    <property type="match status" value="1"/>
</dbReference>
<dbReference type="InterPro" id="IPR036188">
    <property type="entry name" value="FAD/NAD-bd_sf"/>
</dbReference>
<evidence type="ECO:0000313" key="3">
    <source>
        <dbReference type="Proteomes" id="UP000824120"/>
    </source>
</evidence>
<dbReference type="AlphaFoldDB" id="A0A9J6A548"/>
<evidence type="ECO:0000313" key="2">
    <source>
        <dbReference type="EMBL" id="KAG5619419.1"/>
    </source>
</evidence>
<dbReference type="InterPro" id="IPR050464">
    <property type="entry name" value="Zeta_carotene_desat/Oxidored"/>
</dbReference>
<proteinExistence type="predicted"/>
<dbReference type="InterPro" id="IPR002937">
    <property type="entry name" value="Amino_oxidase"/>
</dbReference>
<feature type="domain" description="Amine oxidase" evidence="1">
    <location>
        <begin position="6"/>
        <end position="246"/>
    </location>
</feature>
<keyword evidence="3" id="KW-1185">Reference proteome</keyword>
<dbReference type="GO" id="GO:0016166">
    <property type="term" value="F:phytoene dehydrogenase activity"/>
    <property type="evidence" value="ECO:0007669"/>
    <property type="project" value="TreeGrafter"/>
</dbReference>
<dbReference type="Proteomes" id="UP000824120">
    <property type="component" value="Chromosome 3"/>
</dbReference>
<dbReference type="Pfam" id="PF01593">
    <property type="entry name" value="Amino_oxidase"/>
    <property type="match status" value="1"/>
</dbReference>
<dbReference type="Gene3D" id="3.90.660.50">
    <property type="match status" value="1"/>
</dbReference>
<protein>
    <recommendedName>
        <fullName evidence="1">Amine oxidase domain-containing protein</fullName>
    </recommendedName>
</protein>
<dbReference type="EMBL" id="JACXVP010000003">
    <property type="protein sequence ID" value="KAG5619419.1"/>
    <property type="molecule type" value="Genomic_DNA"/>
</dbReference>